<evidence type="ECO:0000259" key="5">
    <source>
        <dbReference type="Pfam" id="PF04500"/>
    </source>
</evidence>
<keyword evidence="1" id="KW-0479">Metal-binding</keyword>
<dbReference type="InterPro" id="IPR007588">
    <property type="entry name" value="Znf_FLYWCH"/>
</dbReference>
<feature type="region of interest" description="Disordered" evidence="4">
    <location>
        <begin position="18"/>
        <end position="38"/>
    </location>
</feature>
<sequence length="231" mass="27043">MGKELGRLDLEEVNLHSHGGNVENHLGPPHRPISPDRDSNLDLPVLNSLAQHETSVLTNYTTEASPLQYIRSRKGNLQLVYKDYIYNTDHCQNERVFWRCSEHQSKKCKARVVTAGNMLLEKRRFLWQTVPFSHRSPPPLSPSGSCEYDHEGPFRFIRSKRGKPQLLHNGYAYNAYYQNAGKVNWRYCGWLQVFMTEMILDLNIYRRVFALLILWLVTSVYDRDDTRPQYL</sequence>
<dbReference type="EMBL" id="OC317179">
    <property type="protein sequence ID" value="CAD7395275.1"/>
    <property type="molecule type" value="Genomic_DNA"/>
</dbReference>
<gene>
    <name evidence="6" type="ORF">TCEB3V08_LOCUS3056</name>
</gene>
<evidence type="ECO:0000256" key="3">
    <source>
        <dbReference type="ARBA" id="ARBA00022833"/>
    </source>
</evidence>
<evidence type="ECO:0000256" key="2">
    <source>
        <dbReference type="ARBA" id="ARBA00022771"/>
    </source>
</evidence>
<protein>
    <recommendedName>
        <fullName evidence="5">FLYWCH-type domain-containing protein</fullName>
    </recommendedName>
</protein>
<dbReference type="GO" id="GO:0008270">
    <property type="term" value="F:zinc ion binding"/>
    <property type="evidence" value="ECO:0007669"/>
    <property type="project" value="UniProtKB-KW"/>
</dbReference>
<evidence type="ECO:0000256" key="1">
    <source>
        <dbReference type="ARBA" id="ARBA00022723"/>
    </source>
</evidence>
<dbReference type="Pfam" id="PF04500">
    <property type="entry name" value="FLYWCH"/>
    <property type="match status" value="1"/>
</dbReference>
<dbReference type="AlphaFoldDB" id="A0A7R9CID7"/>
<evidence type="ECO:0000256" key="4">
    <source>
        <dbReference type="SAM" id="MobiDB-lite"/>
    </source>
</evidence>
<dbReference type="Gene3D" id="2.20.25.240">
    <property type="match status" value="2"/>
</dbReference>
<name>A0A7R9CID7_TIMCR</name>
<evidence type="ECO:0000313" key="6">
    <source>
        <dbReference type="EMBL" id="CAD7395275.1"/>
    </source>
</evidence>
<feature type="domain" description="FLYWCH-type" evidence="5">
    <location>
        <begin position="69"/>
        <end position="116"/>
    </location>
</feature>
<proteinExistence type="predicted"/>
<keyword evidence="3" id="KW-0862">Zinc</keyword>
<accession>A0A7R9CID7</accession>
<reference evidence="6" key="1">
    <citation type="submission" date="2020-11" db="EMBL/GenBank/DDBJ databases">
        <authorList>
            <person name="Tran Van P."/>
        </authorList>
    </citation>
    <scope>NUCLEOTIDE SEQUENCE</scope>
</reference>
<organism evidence="6">
    <name type="scientific">Timema cristinae</name>
    <name type="common">Walking stick</name>
    <dbReference type="NCBI Taxonomy" id="61476"/>
    <lineage>
        <taxon>Eukaryota</taxon>
        <taxon>Metazoa</taxon>
        <taxon>Ecdysozoa</taxon>
        <taxon>Arthropoda</taxon>
        <taxon>Hexapoda</taxon>
        <taxon>Insecta</taxon>
        <taxon>Pterygota</taxon>
        <taxon>Neoptera</taxon>
        <taxon>Polyneoptera</taxon>
        <taxon>Phasmatodea</taxon>
        <taxon>Timematodea</taxon>
        <taxon>Timematoidea</taxon>
        <taxon>Timematidae</taxon>
        <taxon>Timema</taxon>
    </lineage>
</organism>
<keyword evidence="2" id="KW-0863">Zinc-finger</keyword>